<dbReference type="PhylomeDB" id="A0A0G4H647"/>
<keyword evidence="1" id="KW-0479">Metal-binding</keyword>
<dbReference type="Pfam" id="PF01753">
    <property type="entry name" value="zf-MYND"/>
    <property type="match status" value="1"/>
</dbReference>
<evidence type="ECO:0000313" key="6">
    <source>
        <dbReference type="EMBL" id="CEM39176.1"/>
    </source>
</evidence>
<organism evidence="6">
    <name type="scientific">Chromera velia CCMP2878</name>
    <dbReference type="NCBI Taxonomy" id="1169474"/>
    <lineage>
        <taxon>Eukaryota</taxon>
        <taxon>Sar</taxon>
        <taxon>Alveolata</taxon>
        <taxon>Colpodellida</taxon>
        <taxon>Chromeraceae</taxon>
        <taxon>Chromera</taxon>
    </lineage>
</organism>
<name>A0A0G4H647_9ALVE</name>
<keyword evidence="3" id="KW-0862">Zinc</keyword>
<keyword evidence="2 4" id="KW-0863">Zinc-finger</keyword>
<reference evidence="6" key="1">
    <citation type="submission" date="2014-11" db="EMBL/GenBank/DDBJ databases">
        <authorList>
            <person name="Otto D Thomas"/>
            <person name="Naeem Raeece"/>
        </authorList>
    </citation>
    <scope>NUCLEOTIDE SEQUENCE</scope>
</reference>
<evidence type="ECO:0000256" key="3">
    <source>
        <dbReference type="ARBA" id="ARBA00022833"/>
    </source>
</evidence>
<dbReference type="SUPFAM" id="SSF144232">
    <property type="entry name" value="HIT/MYND zinc finger-like"/>
    <property type="match status" value="1"/>
</dbReference>
<evidence type="ECO:0000256" key="4">
    <source>
        <dbReference type="PROSITE-ProRule" id="PRU00134"/>
    </source>
</evidence>
<dbReference type="GO" id="GO:0008270">
    <property type="term" value="F:zinc ion binding"/>
    <property type="evidence" value="ECO:0007669"/>
    <property type="project" value="UniProtKB-KW"/>
</dbReference>
<accession>A0A0G4H647</accession>
<dbReference type="EMBL" id="CDMZ01001910">
    <property type="protein sequence ID" value="CEM39176.1"/>
    <property type="molecule type" value="Genomic_DNA"/>
</dbReference>
<evidence type="ECO:0000256" key="1">
    <source>
        <dbReference type="ARBA" id="ARBA00022723"/>
    </source>
</evidence>
<dbReference type="Gene3D" id="6.10.140.2220">
    <property type="match status" value="1"/>
</dbReference>
<feature type="domain" description="MYND-type" evidence="5">
    <location>
        <begin position="347"/>
        <end position="389"/>
    </location>
</feature>
<dbReference type="VEuPathDB" id="CryptoDB:Cvel_24793"/>
<sequence>MPEHSLSPWEAAIPEGVLQSAQYAAVREGVVEILKAKAFNERLLGLLSERSFVMFFKSCNQLDDAAHNFYVTMSQYENDPVVQTEVLLVEGLFRTALQLFSWWSVSPPPSPFFDGRPRVDEDEITFRSSSSVFQEPGSSLLFRSLMAAWCEDMNAFHWIALKEDFHRAQDKAFAPQDASFDAMKLFTVALADFERDGHHLVGSPSPPAVRCGILACYRAEALKCSLSNPVICSEVRRRRTELLGEARRFRAILKEAGAPIPPFLDFFTAWLEANVEEGMESESDSLPEALAFWQRIFPSIVLRGMREEDLLDAFAASLSITAEEGGEGRKSFLPSREEQRQLSPPRCTACGTADSSYLRCTACHLAVYCSADCQRRDWRRKPGGHKGQCARLKSLVLDVTALKEL</sequence>
<proteinExistence type="predicted"/>
<dbReference type="PROSITE" id="PS50865">
    <property type="entry name" value="ZF_MYND_2"/>
    <property type="match status" value="1"/>
</dbReference>
<dbReference type="InterPro" id="IPR002893">
    <property type="entry name" value="Znf_MYND"/>
</dbReference>
<gene>
    <name evidence="6" type="ORF">Cvel_24793</name>
</gene>
<protein>
    <recommendedName>
        <fullName evidence="5">MYND-type domain-containing protein</fullName>
    </recommendedName>
</protein>
<evidence type="ECO:0000256" key="2">
    <source>
        <dbReference type="ARBA" id="ARBA00022771"/>
    </source>
</evidence>
<dbReference type="AlphaFoldDB" id="A0A0G4H647"/>
<evidence type="ECO:0000259" key="5">
    <source>
        <dbReference type="PROSITE" id="PS50865"/>
    </source>
</evidence>